<evidence type="ECO:0000256" key="7">
    <source>
        <dbReference type="PROSITE-ProRule" id="PRU00552"/>
    </source>
</evidence>
<reference evidence="11" key="2">
    <citation type="submission" date="2025-08" db="UniProtKB">
        <authorList>
            <consortium name="Ensembl"/>
        </authorList>
    </citation>
    <scope>IDENTIFICATION</scope>
</reference>
<evidence type="ECO:0000259" key="9">
    <source>
        <dbReference type="PROSITE" id="PS51192"/>
    </source>
</evidence>
<feature type="region of interest" description="Disordered" evidence="8">
    <location>
        <begin position="376"/>
        <end position="396"/>
    </location>
</feature>
<dbReference type="GO" id="GO:0005524">
    <property type="term" value="F:ATP binding"/>
    <property type="evidence" value="ECO:0007669"/>
    <property type="project" value="UniProtKB-KW"/>
</dbReference>
<feature type="compositionally biased region" description="Acidic residues" evidence="8">
    <location>
        <begin position="1"/>
        <end position="19"/>
    </location>
</feature>
<dbReference type="GO" id="GO:0016787">
    <property type="term" value="F:hydrolase activity"/>
    <property type="evidence" value="ECO:0007669"/>
    <property type="project" value="UniProtKB-KW"/>
</dbReference>
<dbReference type="FunFam" id="3.40.50.300:FF:000168">
    <property type="entry name" value="DEAD-box ATP-dependent RNA helicase 56-like"/>
    <property type="match status" value="1"/>
</dbReference>
<dbReference type="InterPro" id="IPR014001">
    <property type="entry name" value="Helicase_ATP-bd"/>
</dbReference>
<keyword evidence="3" id="KW-0547">Nucleotide-binding</keyword>
<dbReference type="InterPro" id="IPR011545">
    <property type="entry name" value="DEAD/DEAH_box_helicase_dom"/>
</dbReference>
<evidence type="ECO:0000256" key="8">
    <source>
        <dbReference type="SAM" id="MobiDB-lite"/>
    </source>
</evidence>
<dbReference type="AlphaFoldDB" id="A0A452ST28"/>
<organism evidence="11 12">
    <name type="scientific">Ursus americanus</name>
    <name type="common">American black bear</name>
    <name type="synonym">Euarctos americanus</name>
    <dbReference type="NCBI Taxonomy" id="9643"/>
    <lineage>
        <taxon>Eukaryota</taxon>
        <taxon>Metazoa</taxon>
        <taxon>Chordata</taxon>
        <taxon>Craniata</taxon>
        <taxon>Vertebrata</taxon>
        <taxon>Euteleostomi</taxon>
        <taxon>Mammalia</taxon>
        <taxon>Eutheria</taxon>
        <taxon>Laurasiatheria</taxon>
        <taxon>Carnivora</taxon>
        <taxon>Caniformia</taxon>
        <taxon>Ursidae</taxon>
        <taxon>Ursus</taxon>
    </lineage>
</organism>
<name>A0A452ST28_URSAM</name>
<dbReference type="PROSITE" id="PS51195">
    <property type="entry name" value="Q_MOTIF"/>
    <property type="match status" value="1"/>
</dbReference>
<evidence type="ECO:0000313" key="12">
    <source>
        <dbReference type="Proteomes" id="UP000291022"/>
    </source>
</evidence>
<evidence type="ECO:0000256" key="1">
    <source>
        <dbReference type="ARBA" id="ARBA00012552"/>
    </source>
</evidence>
<dbReference type="GO" id="GO:0003724">
    <property type="term" value="F:RNA helicase activity"/>
    <property type="evidence" value="ECO:0007669"/>
    <property type="project" value="UniProtKB-EC"/>
</dbReference>
<protein>
    <recommendedName>
        <fullName evidence="1">RNA helicase</fullName>
        <ecNumber evidence="1">3.6.4.13</ecNumber>
    </recommendedName>
</protein>
<keyword evidence="5" id="KW-0347">Helicase</keyword>
<evidence type="ECO:0000256" key="3">
    <source>
        <dbReference type="ARBA" id="ARBA00022741"/>
    </source>
</evidence>
<dbReference type="Ensembl" id="ENSUAMT00000040136.1">
    <property type="protein sequence ID" value="ENSUAMP00000036058.1"/>
    <property type="gene ID" value="ENSUAMG00000027335.1"/>
</dbReference>
<dbReference type="PANTHER" id="PTHR47958">
    <property type="entry name" value="ATP-DEPENDENT RNA HELICASE DBP3"/>
    <property type="match status" value="1"/>
</dbReference>
<keyword evidence="6" id="KW-0067">ATP-binding</keyword>
<keyword evidence="4" id="KW-0378">Hydrolase</keyword>
<dbReference type="InterPro" id="IPR027417">
    <property type="entry name" value="P-loop_NTPase"/>
</dbReference>
<proteinExistence type="predicted"/>
<feature type="region of interest" description="Disordered" evidence="8">
    <location>
        <begin position="1"/>
        <end position="31"/>
    </location>
</feature>
<accession>A0A452ST28</accession>
<feature type="domain" description="Helicase ATP-binding" evidence="9">
    <location>
        <begin position="76"/>
        <end position="249"/>
    </location>
</feature>
<reference evidence="11" key="3">
    <citation type="submission" date="2025-09" db="UniProtKB">
        <authorList>
            <consortium name="Ensembl"/>
        </authorList>
    </citation>
    <scope>IDENTIFICATION</scope>
</reference>
<keyword evidence="2" id="KW-0507">mRNA processing</keyword>
<dbReference type="GO" id="GO:0006397">
    <property type="term" value="P:mRNA processing"/>
    <property type="evidence" value="ECO:0007669"/>
    <property type="project" value="UniProtKB-KW"/>
</dbReference>
<dbReference type="PROSITE" id="PS51192">
    <property type="entry name" value="HELICASE_ATP_BIND_1"/>
    <property type="match status" value="1"/>
</dbReference>
<evidence type="ECO:0000256" key="5">
    <source>
        <dbReference type="ARBA" id="ARBA00022806"/>
    </source>
</evidence>
<evidence type="ECO:0000256" key="2">
    <source>
        <dbReference type="ARBA" id="ARBA00022664"/>
    </source>
</evidence>
<evidence type="ECO:0000259" key="10">
    <source>
        <dbReference type="PROSITE" id="PS51195"/>
    </source>
</evidence>
<dbReference type="GeneTree" id="ENSGT00940000160110"/>
<dbReference type="SUPFAM" id="SSF52540">
    <property type="entry name" value="P-loop containing nucleoside triphosphate hydrolases"/>
    <property type="match status" value="1"/>
</dbReference>
<dbReference type="EC" id="3.6.4.13" evidence="1"/>
<feature type="domain" description="DEAD-box RNA helicase Q" evidence="10">
    <location>
        <begin position="45"/>
        <end position="73"/>
    </location>
</feature>
<dbReference type="Proteomes" id="UP000291022">
    <property type="component" value="Unassembled WGS sequence"/>
</dbReference>
<reference evidence="12" key="1">
    <citation type="submission" date="2016-06" db="EMBL/GenBank/DDBJ databases">
        <title>De novo assembly and RNA-Seq shows season-dependent expression and editing in black bear kidneys.</title>
        <authorList>
            <person name="Korstanje R."/>
            <person name="Srivastava A."/>
            <person name="Sarsani V.K."/>
            <person name="Sheehan S.M."/>
            <person name="Seger R.L."/>
            <person name="Barter M.E."/>
            <person name="Lindqvist C."/>
            <person name="Brody L.C."/>
            <person name="Mullikin J.C."/>
        </authorList>
    </citation>
    <scope>NUCLEOTIDE SEQUENCE [LARGE SCALE GENOMIC DNA]</scope>
</reference>
<dbReference type="GO" id="GO:0003676">
    <property type="term" value="F:nucleic acid binding"/>
    <property type="evidence" value="ECO:0007669"/>
    <property type="project" value="InterPro"/>
</dbReference>
<keyword evidence="12" id="KW-1185">Reference proteome</keyword>
<dbReference type="InterPro" id="IPR014014">
    <property type="entry name" value="RNA_helicase_DEAD_Q_motif"/>
</dbReference>
<dbReference type="Gene3D" id="3.40.50.300">
    <property type="entry name" value="P-loop containing nucleotide triphosphate hydrolases"/>
    <property type="match status" value="1"/>
</dbReference>
<gene>
    <name evidence="11" type="primary">DDX39B</name>
</gene>
<evidence type="ECO:0000256" key="6">
    <source>
        <dbReference type="ARBA" id="ARBA00022840"/>
    </source>
</evidence>
<dbReference type="CDD" id="cd17950">
    <property type="entry name" value="DEADc_DDX39"/>
    <property type="match status" value="1"/>
</dbReference>
<evidence type="ECO:0000256" key="4">
    <source>
        <dbReference type="ARBA" id="ARBA00022801"/>
    </source>
</evidence>
<feature type="short sequence motif" description="Q motif" evidence="7">
    <location>
        <begin position="45"/>
        <end position="73"/>
    </location>
</feature>
<dbReference type="Pfam" id="PF00270">
    <property type="entry name" value="DEAD"/>
    <property type="match status" value="1"/>
</dbReference>
<sequence length="396" mass="45101">MAENDVDNELLDYEEDEVETAAGGDGAEAPAKKDVKGSYVSIHSSGFRDFLLKPELLRAIVDCGFEHPSEVQHECIPQAILGMDVLCQAKSGMGKTAVFVLATLQQLEPVTGQVSVLVMCHTRELAFQISKEYERFSKYMPNVKVAVFFWWSVYSRRMKRCWKKNCPHIVVGTPCRILAWLGIKSLNLKHIKHFIWMNVDLRCLNNMRRDVQEIFRMTPHEKQVMMFSATLSKEIRPVCRKFMQDVNTLLPSLPPLPAHCLLPFRALFLQTPLSFKCQEGGTCPSGSDDSLKRHTEGNSGRLGRVNLRAGSVRPFFFSITAFLNLFFLFGGGQNFLPYHPLIVSYIPLYSHAPSRWHRADSWSLLLPKTHNLPVVGEQERDRQMAGHVQKKSKQHK</sequence>
<evidence type="ECO:0000313" key="11">
    <source>
        <dbReference type="Ensembl" id="ENSUAMP00000036058.1"/>
    </source>
</evidence>
<dbReference type="SMART" id="SM00487">
    <property type="entry name" value="DEXDc"/>
    <property type="match status" value="1"/>
</dbReference>